<evidence type="ECO:0000313" key="2">
    <source>
        <dbReference type="EMBL" id="GAA1545366.1"/>
    </source>
</evidence>
<proteinExistence type="predicted"/>
<dbReference type="CDD" id="cd00531">
    <property type="entry name" value="NTF2_like"/>
    <property type="match status" value="1"/>
</dbReference>
<gene>
    <name evidence="2" type="ORF">GCM10009788_54710</name>
</gene>
<dbReference type="Proteomes" id="UP001500842">
    <property type="component" value="Unassembled WGS sequence"/>
</dbReference>
<keyword evidence="3" id="KW-1185">Reference proteome</keyword>
<dbReference type="Pfam" id="PF13577">
    <property type="entry name" value="SnoaL_4"/>
    <property type="match status" value="1"/>
</dbReference>
<dbReference type="EMBL" id="BAAAOR010000041">
    <property type="protein sequence ID" value="GAA1545366.1"/>
    <property type="molecule type" value="Genomic_DNA"/>
</dbReference>
<feature type="domain" description="SnoaL-like" evidence="1">
    <location>
        <begin position="15"/>
        <end position="149"/>
    </location>
</feature>
<evidence type="ECO:0000313" key="3">
    <source>
        <dbReference type="Proteomes" id="UP001500842"/>
    </source>
</evidence>
<dbReference type="InterPro" id="IPR037401">
    <property type="entry name" value="SnoaL-like"/>
</dbReference>
<name>A0ABN2BQ54_9ACTN</name>
<dbReference type="InterPro" id="IPR032710">
    <property type="entry name" value="NTF2-like_dom_sf"/>
</dbReference>
<evidence type="ECO:0000259" key="1">
    <source>
        <dbReference type="Pfam" id="PF13577"/>
    </source>
</evidence>
<comment type="caution">
    <text evidence="2">The sequence shown here is derived from an EMBL/GenBank/DDBJ whole genome shotgun (WGS) entry which is preliminary data.</text>
</comment>
<organism evidence="2 3">
    <name type="scientific">Nocardioides humi</name>
    <dbReference type="NCBI Taxonomy" id="449461"/>
    <lineage>
        <taxon>Bacteria</taxon>
        <taxon>Bacillati</taxon>
        <taxon>Actinomycetota</taxon>
        <taxon>Actinomycetes</taxon>
        <taxon>Propionibacteriales</taxon>
        <taxon>Nocardioidaceae</taxon>
        <taxon>Nocardioides</taxon>
    </lineage>
</organism>
<sequence length="187" mass="21463">MANSPELPEDRLRWLVDRELIRDALARYARGVDRVDPELIRSVYHPDSSDEHGFVVVSGDEFADQEWRSSALRGPSHHLLGEPLIEITGDFAAVETYFIAHQRHGRPLQEVLAAPEREDADGDHVSLFVGRYLDRFERRDGEWRIAHRKVVMDLAEESSERPVHPLAGSFHQSARFPDDEAYHHLVP</sequence>
<dbReference type="Gene3D" id="3.10.450.50">
    <property type="match status" value="1"/>
</dbReference>
<dbReference type="RefSeq" id="WP_181410667.1">
    <property type="nucleotide sequence ID" value="NZ_BAAAOR010000041.1"/>
</dbReference>
<reference evidence="2 3" key="1">
    <citation type="journal article" date="2019" name="Int. J. Syst. Evol. Microbiol.">
        <title>The Global Catalogue of Microorganisms (GCM) 10K type strain sequencing project: providing services to taxonomists for standard genome sequencing and annotation.</title>
        <authorList>
            <consortium name="The Broad Institute Genomics Platform"/>
            <consortium name="The Broad Institute Genome Sequencing Center for Infectious Disease"/>
            <person name="Wu L."/>
            <person name="Ma J."/>
        </authorList>
    </citation>
    <scope>NUCLEOTIDE SEQUENCE [LARGE SCALE GENOMIC DNA]</scope>
    <source>
        <strain evidence="2 3">JCM 14942</strain>
    </source>
</reference>
<dbReference type="SUPFAM" id="SSF54427">
    <property type="entry name" value="NTF2-like"/>
    <property type="match status" value="1"/>
</dbReference>
<protein>
    <submittedName>
        <fullName evidence="2">Nuclear transport factor 2 family protein</fullName>
    </submittedName>
</protein>
<accession>A0ABN2BQ54</accession>